<comment type="caution">
    <text evidence="1">The sequence shown here is derived from an EMBL/GenBank/DDBJ whole genome shotgun (WGS) entry which is preliminary data.</text>
</comment>
<evidence type="ECO:0000313" key="2">
    <source>
        <dbReference type="Proteomes" id="UP001153269"/>
    </source>
</evidence>
<proteinExistence type="predicted"/>
<evidence type="ECO:0000313" key="1">
    <source>
        <dbReference type="EMBL" id="CAB1420829.1"/>
    </source>
</evidence>
<keyword evidence="2" id="KW-1185">Reference proteome</keyword>
<dbReference type="Proteomes" id="UP001153269">
    <property type="component" value="Unassembled WGS sequence"/>
</dbReference>
<reference evidence="1" key="1">
    <citation type="submission" date="2020-03" db="EMBL/GenBank/DDBJ databases">
        <authorList>
            <person name="Weist P."/>
        </authorList>
    </citation>
    <scope>NUCLEOTIDE SEQUENCE</scope>
</reference>
<dbReference type="AlphaFoldDB" id="A0A9N7YE09"/>
<organism evidence="1 2">
    <name type="scientific">Pleuronectes platessa</name>
    <name type="common">European plaice</name>
    <dbReference type="NCBI Taxonomy" id="8262"/>
    <lineage>
        <taxon>Eukaryota</taxon>
        <taxon>Metazoa</taxon>
        <taxon>Chordata</taxon>
        <taxon>Craniata</taxon>
        <taxon>Vertebrata</taxon>
        <taxon>Euteleostomi</taxon>
        <taxon>Actinopterygii</taxon>
        <taxon>Neopterygii</taxon>
        <taxon>Teleostei</taxon>
        <taxon>Neoteleostei</taxon>
        <taxon>Acanthomorphata</taxon>
        <taxon>Carangaria</taxon>
        <taxon>Pleuronectiformes</taxon>
        <taxon>Pleuronectoidei</taxon>
        <taxon>Pleuronectidae</taxon>
        <taxon>Pleuronectes</taxon>
    </lineage>
</organism>
<sequence>MVEDMVVKVERSRSANETVKVSSGCFSEAVKSDVLQTGSGGFSFNYKTVKLEPSQREALHGEETCL</sequence>
<name>A0A9N7YE09_PLEPL</name>
<accession>A0A9N7YE09</accession>
<gene>
    <name evidence="1" type="ORF">PLEPLA_LOCUS8706</name>
</gene>
<protein>
    <submittedName>
        <fullName evidence="1">Uncharacterized protein</fullName>
    </submittedName>
</protein>
<dbReference type="EMBL" id="CADEAL010000483">
    <property type="protein sequence ID" value="CAB1420829.1"/>
    <property type="molecule type" value="Genomic_DNA"/>
</dbReference>